<proteinExistence type="predicted"/>
<gene>
    <name evidence="1" type="ORF">PSON_ATCC_30995.1.T2760005</name>
</gene>
<protein>
    <submittedName>
        <fullName evidence="1">Uncharacterized protein</fullName>
    </submittedName>
</protein>
<keyword evidence="2" id="KW-1185">Reference proteome</keyword>
<dbReference type="Proteomes" id="UP000692954">
    <property type="component" value="Unassembled WGS sequence"/>
</dbReference>
<dbReference type="AlphaFoldDB" id="A0A8S1RSN4"/>
<evidence type="ECO:0000313" key="2">
    <source>
        <dbReference type="Proteomes" id="UP000692954"/>
    </source>
</evidence>
<organism evidence="1 2">
    <name type="scientific">Paramecium sonneborni</name>
    <dbReference type="NCBI Taxonomy" id="65129"/>
    <lineage>
        <taxon>Eukaryota</taxon>
        <taxon>Sar</taxon>
        <taxon>Alveolata</taxon>
        <taxon>Ciliophora</taxon>
        <taxon>Intramacronucleata</taxon>
        <taxon>Oligohymenophorea</taxon>
        <taxon>Peniculida</taxon>
        <taxon>Parameciidae</taxon>
        <taxon>Paramecium</taxon>
    </lineage>
</organism>
<evidence type="ECO:0000313" key="1">
    <source>
        <dbReference type="EMBL" id="CAD8130313.1"/>
    </source>
</evidence>
<sequence length="149" mass="17915">MASKISRFQPCLKQFTTQRNSIKQLRKQFTLYRAFEVEDKLSKSKSLDVNRRQIRDKIYVQRRIEKKYNCNKEYLKDLSYDLQLIKKIQHKLLLIKQQILKVFFIVEFSPIQQVNVVRLIKDRLNKITLAIGADDVNVTQAVWSWIIRK</sequence>
<name>A0A8S1RSN4_9CILI</name>
<accession>A0A8S1RSN4</accession>
<reference evidence="1" key="1">
    <citation type="submission" date="2021-01" db="EMBL/GenBank/DDBJ databases">
        <authorList>
            <consortium name="Genoscope - CEA"/>
            <person name="William W."/>
        </authorList>
    </citation>
    <scope>NUCLEOTIDE SEQUENCE</scope>
</reference>
<dbReference type="EMBL" id="CAJJDN010000276">
    <property type="protein sequence ID" value="CAD8130313.1"/>
    <property type="molecule type" value="Genomic_DNA"/>
</dbReference>
<comment type="caution">
    <text evidence="1">The sequence shown here is derived from an EMBL/GenBank/DDBJ whole genome shotgun (WGS) entry which is preliminary data.</text>
</comment>